<sequence>MIADDKSGRGGSAETKMSADQPSVSVATVRELLDQQFPHWADRPITEGPGAGAGNALFRLGDDLVVRLPLHRGSAAAVDIELTWLPWLASQLPLAVPVPVAAGAPGDVFPRPWAVFRWLHGSGLDTCEAVDLVDVAVRLGQFVAALRNIEVTGAPVSLRPHPLQGDDSELRSDIRALSAEGVVDEALATAVWDSALAAPSHHLPSWIHGDLFPMNLLADRGSVSAVVDFDLMGAGDSAVDMVPAWTLLTAETRPLFREASGVDDDTWIRGRGWALKAGLGAVRRYGAGGHPRAVTGRYALSQTIADHRRTP</sequence>
<feature type="region of interest" description="Disordered" evidence="1">
    <location>
        <begin position="1"/>
        <end position="24"/>
    </location>
</feature>
<dbReference type="CDD" id="cd05155">
    <property type="entry name" value="APH_ChoK_like_1"/>
    <property type="match status" value="1"/>
</dbReference>
<organism evidence="3 4">
    <name type="scientific">Pseudonocardia adelaidensis</name>
    <dbReference type="NCBI Taxonomy" id="648754"/>
    <lineage>
        <taxon>Bacteria</taxon>
        <taxon>Bacillati</taxon>
        <taxon>Actinomycetota</taxon>
        <taxon>Actinomycetes</taxon>
        <taxon>Pseudonocardiales</taxon>
        <taxon>Pseudonocardiaceae</taxon>
        <taxon>Pseudonocardia</taxon>
    </lineage>
</organism>
<dbReference type="InterPro" id="IPR051678">
    <property type="entry name" value="AGP_Transferase"/>
</dbReference>
<evidence type="ECO:0000259" key="2">
    <source>
        <dbReference type="Pfam" id="PF01636"/>
    </source>
</evidence>
<protein>
    <recommendedName>
        <fullName evidence="2">Aminoglycoside phosphotransferase domain-containing protein</fullName>
    </recommendedName>
</protein>
<keyword evidence="4" id="KW-1185">Reference proteome</keyword>
<reference evidence="4" key="1">
    <citation type="journal article" date="2019" name="Int. J. Syst. Evol. Microbiol.">
        <title>The Global Catalogue of Microorganisms (GCM) 10K type strain sequencing project: providing services to taxonomists for standard genome sequencing and annotation.</title>
        <authorList>
            <consortium name="The Broad Institute Genomics Platform"/>
            <consortium name="The Broad Institute Genome Sequencing Center for Infectious Disease"/>
            <person name="Wu L."/>
            <person name="Ma J."/>
        </authorList>
    </citation>
    <scope>NUCLEOTIDE SEQUENCE [LARGE SCALE GENOMIC DNA]</scope>
    <source>
        <strain evidence="4">JCM 18302</strain>
    </source>
</reference>
<evidence type="ECO:0000256" key="1">
    <source>
        <dbReference type="SAM" id="MobiDB-lite"/>
    </source>
</evidence>
<gene>
    <name evidence="3" type="ORF">GCM10023320_08920</name>
</gene>
<dbReference type="EMBL" id="BAABJO010000003">
    <property type="protein sequence ID" value="GAA5113377.1"/>
    <property type="molecule type" value="Genomic_DNA"/>
</dbReference>
<dbReference type="SUPFAM" id="SSF56112">
    <property type="entry name" value="Protein kinase-like (PK-like)"/>
    <property type="match status" value="1"/>
</dbReference>
<feature type="domain" description="Aminoglycoside phosphotransferase" evidence="2">
    <location>
        <begin position="49"/>
        <end position="269"/>
    </location>
</feature>
<evidence type="ECO:0000313" key="3">
    <source>
        <dbReference type="EMBL" id="GAA5113377.1"/>
    </source>
</evidence>
<evidence type="ECO:0000313" key="4">
    <source>
        <dbReference type="Proteomes" id="UP001500804"/>
    </source>
</evidence>
<dbReference type="InterPro" id="IPR011009">
    <property type="entry name" value="Kinase-like_dom_sf"/>
</dbReference>
<dbReference type="RefSeq" id="WP_345603460.1">
    <property type="nucleotide sequence ID" value="NZ_BAABJO010000003.1"/>
</dbReference>
<name>A0ABP9NCR0_9PSEU</name>
<accession>A0ABP9NCR0</accession>
<dbReference type="PANTHER" id="PTHR21310:SF42">
    <property type="entry name" value="BIFUNCTIONAL AAC_APH"/>
    <property type="match status" value="1"/>
</dbReference>
<dbReference type="Proteomes" id="UP001500804">
    <property type="component" value="Unassembled WGS sequence"/>
</dbReference>
<dbReference type="Gene3D" id="3.90.1200.10">
    <property type="match status" value="1"/>
</dbReference>
<dbReference type="InterPro" id="IPR002575">
    <property type="entry name" value="Aminoglycoside_PTrfase"/>
</dbReference>
<comment type="caution">
    <text evidence="3">The sequence shown here is derived from an EMBL/GenBank/DDBJ whole genome shotgun (WGS) entry which is preliminary data.</text>
</comment>
<proteinExistence type="predicted"/>
<dbReference type="Gene3D" id="3.30.200.20">
    <property type="entry name" value="Phosphorylase Kinase, domain 1"/>
    <property type="match status" value="1"/>
</dbReference>
<dbReference type="PANTHER" id="PTHR21310">
    <property type="entry name" value="AMINOGLYCOSIDE PHOSPHOTRANSFERASE-RELATED-RELATED"/>
    <property type="match status" value="1"/>
</dbReference>
<dbReference type="Pfam" id="PF01636">
    <property type="entry name" value="APH"/>
    <property type="match status" value="1"/>
</dbReference>